<evidence type="ECO:0000256" key="3">
    <source>
        <dbReference type="ARBA" id="ARBA00023125"/>
    </source>
</evidence>
<gene>
    <name evidence="5" type="ORF">LNO71_01995</name>
</gene>
<reference evidence="5" key="1">
    <citation type="submission" date="2021-11" db="EMBL/GenBank/DDBJ databases">
        <title>Description of Mycoplasma bradburyaesp. nov.from sea birds: a tribute to a great mycoplasmologist.</title>
        <authorList>
            <person name="Ramirez A.S."/>
            <person name="Poveda C."/>
            <person name="Suarez-Perez A."/>
            <person name="Rosales R.S."/>
            <person name="Dijkman R."/>
            <person name="Feberwee A."/>
            <person name="Spergser J."/>
            <person name="Szostak M.P."/>
            <person name="Ressel L."/>
            <person name="Calabuig P."/>
            <person name="Catania S."/>
            <person name="Gobbo F."/>
            <person name="Timofte D."/>
            <person name="Poveda J.B."/>
        </authorList>
    </citation>
    <scope>NUCLEOTIDE SEQUENCE</scope>
    <source>
        <strain evidence="5">T264</strain>
    </source>
</reference>
<dbReference type="Gene3D" id="1.10.287.1120">
    <property type="entry name" value="Bipartite methylase S protein"/>
    <property type="match status" value="1"/>
</dbReference>
<dbReference type="Proteomes" id="UP001216384">
    <property type="component" value="Unassembled WGS sequence"/>
</dbReference>
<dbReference type="GO" id="GO:0009307">
    <property type="term" value="P:DNA restriction-modification system"/>
    <property type="evidence" value="ECO:0007669"/>
    <property type="project" value="UniProtKB-KW"/>
</dbReference>
<dbReference type="InterPro" id="IPR044946">
    <property type="entry name" value="Restrct_endonuc_typeI_TRD_sf"/>
</dbReference>
<dbReference type="Pfam" id="PF01420">
    <property type="entry name" value="Methylase_S"/>
    <property type="match status" value="1"/>
</dbReference>
<dbReference type="PANTHER" id="PTHR30408:SF12">
    <property type="entry name" value="TYPE I RESTRICTION ENZYME MJAVIII SPECIFICITY SUBUNIT"/>
    <property type="match status" value="1"/>
</dbReference>
<dbReference type="GO" id="GO:0004519">
    <property type="term" value="F:endonuclease activity"/>
    <property type="evidence" value="ECO:0007669"/>
    <property type="project" value="UniProtKB-KW"/>
</dbReference>
<name>A0AAW6HNJ2_9MOLU</name>
<protein>
    <submittedName>
        <fullName evidence="5">Restriction endonuclease subunit S</fullName>
        <ecNumber evidence="5">3.1.21.-</ecNumber>
    </submittedName>
</protein>
<dbReference type="SUPFAM" id="SSF116734">
    <property type="entry name" value="DNA methylase specificity domain"/>
    <property type="match status" value="1"/>
</dbReference>
<dbReference type="RefSeq" id="WP_255046048.1">
    <property type="nucleotide sequence ID" value="NZ_CP101415.1"/>
</dbReference>
<comment type="caution">
    <text evidence="5">The sequence shown here is derived from an EMBL/GenBank/DDBJ whole genome shotgun (WGS) entry which is preliminary data.</text>
</comment>
<dbReference type="GO" id="GO:0003677">
    <property type="term" value="F:DNA binding"/>
    <property type="evidence" value="ECO:0007669"/>
    <property type="project" value="UniProtKB-KW"/>
</dbReference>
<evidence type="ECO:0000256" key="2">
    <source>
        <dbReference type="ARBA" id="ARBA00022747"/>
    </source>
</evidence>
<proteinExistence type="inferred from homology"/>
<keyword evidence="5" id="KW-0540">Nuclease</keyword>
<feature type="domain" description="Type I restriction modification DNA specificity" evidence="4">
    <location>
        <begin position="4"/>
        <end position="149"/>
    </location>
</feature>
<evidence type="ECO:0000313" key="5">
    <source>
        <dbReference type="EMBL" id="MDC4183412.1"/>
    </source>
</evidence>
<dbReference type="InterPro" id="IPR052021">
    <property type="entry name" value="Type-I_RS_S_subunit"/>
</dbReference>
<comment type="similarity">
    <text evidence="1">Belongs to the type-I restriction system S methylase family.</text>
</comment>
<sequence>MLRKFELRELIKIKNGKDYKEVVGGSIPVYGTGGIIKYTDSYLSDKESILLPRIGSLKNILYVNHKFWTANTMYWTEVNKEFANVKYLYYYLKLLNLSPRNTGSTLPKMTFDTYYDLEVWLPSIDEQEKRIKIINQIDLKIQKNNKINDNLFIDFLINRCLTVH</sequence>
<keyword evidence="2" id="KW-0680">Restriction system</keyword>
<keyword evidence="5" id="KW-0255">Endonuclease</keyword>
<dbReference type="Gene3D" id="3.90.220.20">
    <property type="entry name" value="DNA methylase specificity domains"/>
    <property type="match status" value="1"/>
</dbReference>
<evidence type="ECO:0000256" key="1">
    <source>
        <dbReference type="ARBA" id="ARBA00010923"/>
    </source>
</evidence>
<evidence type="ECO:0000313" key="6">
    <source>
        <dbReference type="Proteomes" id="UP001216384"/>
    </source>
</evidence>
<dbReference type="InterPro" id="IPR000055">
    <property type="entry name" value="Restrct_endonuc_typeI_TRD"/>
</dbReference>
<dbReference type="EC" id="3.1.21.-" evidence="5"/>
<dbReference type="AlphaFoldDB" id="A0AAW6HNJ2"/>
<keyword evidence="3" id="KW-0238">DNA-binding</keyword>
<accession>A0AAW6HNJ2</accession>
<organism evidence="5 6">
    <name type="scientific">Mycoplasma bradburyae</name>
    <dbReference type="NCBI Taxonomy" id="2963128"/>
    <lineage>
        <taxon>Bacteria</taxon>
        <taxon>Bacillati</taxon>
        <taxon>Mycoplasmatota</taxon>
        <taxon>Mollicutes</taxon>
        <taxon>Mycoplasmataceae</taxon>
        <taxon>Mycoplasma</taxon>
    </lineage>
</organism>
<dbReference type="GO" id="GO:0016787">
    <property type="term" value="F:hydrolase activity"/>
    <property type="evidence" value="ECO:0007669"/>
    <property type="project" value="UniProtKB-KW"/>
</dbReference>
<dbReference type="EMBL" id="JAJHZP010000013">
    <property type="protein sequence ID" value="MDC4183412.1"/>
    <property type="molecule type" value="Genomic_DNA"/>
</dbReference>
<keyword evidence="5" id="KW-0378">Hydrolase</keyword>
<dbReference type="PANTHER" id="PTHR30408">
    <property type="entry name" value="TYPE-1 RESTRICTION ENZYME ECOKI SPECIFICITY PROTEIN"/>
    <property type="match status" value="1"/>
</dbReference>
<evidence type="ECO:0000259" key="4">
    <source>
        <dbReference type="Pfam" id="PF01420"/>
    </source>
</evidence>